<feature type="transmembrane region" description="Helical" evidence="6">
    <location>
        <begin position="339"/>
        <end position="358"/>
    </location>
</feature>
<feature type="domain" description="Major facilitator superfamily (MFS) profile" evidence="7">
    <location>
        <begin position="80"/>
        <end position="452"/>
    </location>
</feature>
<dbReference type="CDD" id="cd17489">
    <property type="entry name" value="MFS_YfcJ_like"/>
    <property type="match status" value="1"/>
</dbReference>
<dbReference type="STRING" id="301148.B4135_0531"/>
<keyword evidence="3 6" id="KW-0812">Transmembrane</keyword>
<comment type="caution">
    <text evidence="8">The sequence shown here is derived from an EMBL/GenBank/DDBJ whole genome shotgun (WGS) entry which is preliminary data.</text>
</comment>
<evidence type="ECO:0000259" key="7">
    <source>
        <dbReference type="PROSITE" id="PS50850"/>
    </source>
</evidence>
<dbReference type="EMBL" id="LQYT01000021">
    <property type="protein sequence ID" value="KYD21196.1"/>
    <property type="molecule type" value="Genomic_DNA"/>
</dbReference>
<feature type="transmembrane region" description="Helical" evidence="6">
    <location>
        <begin position="232"/>
        <end position="253"/>
    </location>
</feature>
<dbReference type="PROSITE" id="PS50850">
    <property type="entry name" value="MFS"/>
    <property type="match status" value="1"/>
</dbReference>
<dbReference type="PANTHER" id="PTHR23531">
    <property type="entry name" value="QUINOLENE RESISTANCE PROTEIN NORA"/>
    <property type="match status" value="1"/>
</dbReference>
<feature type="transmembrane region" description="Helical" evidence="6">
    <location>
        <begin position="307"/>
        <end position="327"/>
    </location>
</feature>
<feature type="transmembrane region" description="Helical" evidence="6">
    <location>
        <begin position="282"/>
        <end position="301"/>
    </location>
</feature>
<feature type="transmembrane region" description="Helical" evidence="6">
    <location>
        <begin position="115"/>
        <end position="134"/>
    </location>
</feature>
<evidence type="ECO:0000313" key="9">
    <source>
        <dbReference type="Proteomes" id="UP000075683"/>
    </source>
</evidence>
<feature type="transmembrane region" description="Helical" evidence="6">
    <location>
        <begin position="76"/>
        <end position="95"/>
    </location>
</feature>
<evidence type="ECO:0000256" key="2">
    <source>
        <dbReference type="ARBA" id="ARBA00022448"/>
    </source>
</evidence>
<comment type="subcellular location">
    <subcellularLocation>
        <location evidence="1">Cell membrane</location>
        <topology evidence="1">Multi-pass membrane protein</topology>
    </subcellularLocation>
</comment>
<accession>A0A150M9U3</accession>
<evidence type="ECO:0000256" key="6">
    <source>
        <dbReference type="SAM" id="Phobius"/>
    </source>
</evidence>
<protein>
    <recommendedName>
        <fullName evidence="7">Major facilitator superfamily (MFS) profile domain-containing protein</fullName>
    </recommendedName>
</protein>
<dbReference type="InterPro" id="IPR020846">
    <property type="entry name" value="MFS_dom"/>
</dbReference>
<reference evidence="8 9" key="1">
    <citation type="submission" date="2016-01" db="EMBL/GenBank/DDBJ databases">
        <title>Draft Genome Sequences of Seven Thermophilic Sporeformers Isolated from Foods.</title>
        <authorList>
            <person name="Berendsen E.M."/>
            <person name="Wells-Bennik M.H."/>
            <person name="Krawcyk A.O."/>
            <person name="De Jong A."/>
            <person name="Holsappel S."/>
            <person name="Eijlander R.T."/>
            <person name="Kuipers O.P."/>
        </authorList>
    </citation>
    <scope>NUCLEOTIDE SEQUENCE [LARGE SCALE GENOMIC DNA]</scope>
    <source>
        <strain evidence="8 9">B4135</strain>
    </source>
</reference>
<evidence type="ECO:0000313" key="8">
    <source>
        <dbReference type="EMBL" id="KYD21196.1"/>
    </source>
</evidence>
<dbReference type="SUPFAM" id="SSF103473">
    <property type="entry name" value="MFS general substrate transporter"/>
    <property type="match status" value="1"/>
</dbReference>
<feature type="transmembrane region" description="Helical" evidence="6">
    <location>
        <begin position="205"/>
        <end position="226"/>
    </location>
</feature>
<keyword evidence="4 6" id="KW-1133">Transmembrane helix</keyword>
<dbReference type="InterPro" id="IPR052714">
    <property type="entry name" value="MFS_Exporter"/>
</dbReference>
<feature type="transmembrane region" description="Helical" evidence="6">
    <location>
        <begin position="364"/>
        <end position="385"/>
    </location>
</feature>
<feature type="transmembrane region" description="Helical" evidence="6">
    <location>
        <begin position="429"/>
        <end position="448"/>
    </location>
</feature>
<evidence type="ECO:0000256" key="1">
    <source>
        <dbReference type="ARBA" id="ARBA00004651"/>
    </source>
</evidence>
<dbReference type="GO" id="GO:0022857">
    <property type="term" value="F:transmembrane transporter activity"/>
    <property type="evidence" value="ECO:0007669"/>
    <property type="project" value="InterPro"/>
</dbReference>
<dbReference type="Proteomes" id="UP000075683">
    <property type="component" value="Unassembled WGS sequence"/>
</dbReference>
<evidence type="ECO:0000256" key="4">
    <source>
        <dbReference type="ARBA" id="ARBA00022989"/>
    </source>
</evidence>
<dbReference type="InterPro" id="IPR011701">
    <property type="entry name" value="MFS"/>
</dbReference>
<dbReference type="Gene3D" id="1.20.1250.20">
    <property type="entry name" value="MFS general substrate transporter like domains"/>
    <property type="match status" value="1"/>
</dbReference>
<dbReference type="GO" id="GO:0005886">
    <property type="term" value="C:plasma membrane"/>
    <property type="evidence" value="ECO:0007669"/>
    <property type="project" value="UniProtKB-SubCell"/>
</dbReference>
<evidence type="ECO:0000256" key="5">
    <source>
        <dbReference type="ARBA" id="ARBA00023136"/>
    </source>
</evidence>
<dbReference type="AlphaFoldDB" id="A0A150M9U3"/>
<feature type="transmembrane region" description="Helical" evidence="6">
    <location>
        <begin position="397"/>
        <end position="417"/>
    </location>
</feature>
<feature type="transmembrane region" description="Helical" evidence="6">
    <location>
        <begin position="179"/>
        <end position="198"/>
    </location>
</feature>
<organism evidence="8 9">
    <name type="scientific">Caldibacillus debilis</name>
    <dbReference type="NCBI Taxonomy" id="301148"/>
    <lineage>
        <taxon>Bacteria</taxon>
        <taxon>Bacillati</taxon>
        <taxon>Bacillota</taxon>
        <taxon>Bacilli</taxon>
        <taxon>Bacillales</taxon>
        <taxon>Bacillaceae</taxon>
        <taxon>Caldibacillus</taxon>
    </lineage>
</organism>
<name>A0A150M9U3_9BACI</name>
<dbReference type="PANTHER" id="PTHR23531:SF2">
    <property type="entry name" value="PERMEASE"/>
    <property type="match status" value="1"/>
</dbReference>
<dbReference type="PATRIC" id="fig|301148.3.peg.2178"/>
<evidence type="ECO:0000256" key="3">
    <source>
        <dbReference type="ARBA" id="ARBA00022692"/>
    </source>
</evidence>
<gene>
    <name evidence="8" type="ORF">B4135_0531</name>
</gene>
<feature type="transmembrane region" description="Helical" evidence="6">
    <location>
        <begin position="146"/>
        <end position="173"/>
    </location>
</feature>
<dbReference type="InterPro" id="IPR036259">
    <property type="entry name" value="MFS_trans_sf"/>
</dbReference>
<dbReference type="Pfam" id="PF07690">
    <property type="entry name" value="MFS_1"/>
    <property type="match status" value="1"/>
</dbReference>
<keyword evidence="5 6" id="KW-0472">Membrane</keyword>
<sequence>MQGKNFFPSSSGFTRHVRPKNGENRGLFVAVGRFLGVPGKRICYNDTDIIFQRGRFFVDQGQMGALKKESLERERIWTKDFVLICLANFFVFLGFQMTLPTLPLYVEHLGGNDQLIGLVVGIFTLSALAVRPYAGHALESRGRGMVYLTGLAIFVISVGSYSLITSLILLFAMRIVQGAGWGLSTTAAGTIATDLIPASRRGEGLGYYGLSGNLALAFGPSLGLVLTEHISFPLLFSICAALGLTAFLLSSLIRYKKVERQPGKAAAVKWDFYEKNALKPSLLIFFITVTFGGIATFLPLYTHEKGVAGIQWYFIIYAAALMLSRIFSGKIYDRRGHIAVFLPGTALICAAMLLLSWLPNSLALFTAAFLYGMGFGAVQPALQAWAVGSSPKNRRGMANATFFSFFDLGIGIGAMTFGQIGHWLGYRDIYLIAAFSVLVSMGMYLWILRNEKPSRAA</sequence>
<proteinExistence type="predicted"/>
<keyword evidence="2" id="KW-0813">Transport</keyword>